<evidence type="ECO:0000313" key="4">
    <source>
        <dbReference type="Proteomes" id="UP001418637"/>
    </source>
</evidence>
<organism evidence="3 4">
    <name type="scientific">Hohaiivirga grylli</name>
    <dbReference type="NCBI Taxonomy" id="3133970"/>
    <lineage>
        <taxon>Bacteria</taxon>
        <taxon>Pseudomonadati</taxon>
        <taxon>Pseudomonadota</taxon>
        <taxon>Alphaproteobacteria</taxon>
        <taxon>Hyphomicrobiales</taxon>
        <taxon>Methylobacteriaceae</taxon>
        <taxon>Hohaiivirga</taxon>
    </lineage>
</organism>
<feature type="signal peptide" evidence="2">
    <location>
        <begin position="1"/>
        <end position="27"/>
    </location>
</feature>
<name>A0ABV0BJ60_9HYPH</name>
<feature type="region of interest" description="Disordered" evidence="1">
    <location>
        <begin position="35"/>
        <end position="62"/>
    </location>
</feature>
<evidence type="ECO:0000256" key="1">
    <source>
        <dbReference type="SAM" id="MobiDB-lite"/>
    </source>
</evidence>
<dbReference type="PROSITE" id="PS51257">
    <property type="entry name" value="PROKAR_LIPOPROTEIN"/>
    <property type="match status" value="1"/>
</dbReference>
<feature type="region of interest" description="Disordered" evidence="1">
    <location>
        <begin position="93"/>
        <end position="125"/>
    </location>
</feature>
<dbReference type="RefSeq" id="WP_346337017.1">
    <property type="nucleotide sequence ID" value="NZ_JBBYXI010000002.1"/>
</dbReference>
<evidence type="ECO:0000256" key="2">
    <source>
        <dbReference type="SAM" id="SignalP"/>
    </source>
</evidence>
<evidence type="ECO:0008006" key="5">
    <source>
        <dbReference type="Google" id="ProtNLM"/>
    </source>
</evidence>
<gene>
    <name evidence="3" type="ORF">WJT86_08005</name>
</gene>
<evidence type="ECO:0000313" key="3">
    <source>
        <dbReference type="EMBL" id="MEN3930999.1"/>
    </source>
</evidence>
<dbReference type="Proteomes" id="UP001418637">
    <property type="component" value="Unassembled WGS sequence"/>
</dbReference>
<accession>A0ABV0BJ60</accession>
<protein>
    <recommendedName>
        <fullName evidence="5">Phosphate starvation-inducible protein PsiF</fullName>
    </recommendedName>
</protein>
<keyword evidence="2" id="KW-0732">Signal</keyword>
<reference evidence="3 4" key="1">
    <citation type="submission" date="2024-04" db="EMBL/GenBank/DDBJ databases">
        <title>A novel species isolated from cricket.</title>
        <authorList>
            <person name="Wang H.-C."/>
        </authorList>
    </citation>
    <scope>NUCLEOTIDE SEQUENCE [LARGE SCALE GENOMIC DNA]</scope>
    <source>
        <strain evidence="3 4">WL0021</strain>
    </source>
</reference>
<comment type="caution">
    <text evidence="3">The sequence shown here is derived from an EMBL/GenBank/DDBJ whole genome shotgun (WGS) entry which is preliminary data.</text>
</comment>
<proteinExistence type="predicted"/>
<feature type="chain" id="PRO_5046946494" description="Phosphate starvation-inducible protein PsiF" evidence="2">
    <location>
        <begin position="28"/>
        <end position="125"/>
    </location>
</feature>
<sequence>MKPRQMLPVISGIVFSACMFVPLGAIAQTQPVQVPTSSPKAQIQPSKAVSQPAPVTTGKKSKYDRSYKICKSRAVKRGLKGVERRAFIRRCELGFAPPKHQQGQNMPQPSVQPQPTQPTNTPVGK</sequence>
<feature type="compositionally biased region" description="Polar residues" evidence="1">
    <location>
        <begin position="35"/>
        <end position="49"/>
    </location>
</feature>
<keyword evidence="4" id="KW-1185">Reference proteome</keyword>
<dbReference type="EMBL" id="JBBYXI010000002">
    <property type="protein sequence ID" value="MEN3930999.1"/>
    <property type="molecule type" value="Genomic_DNA"/>
</dbReference>